<dbReference type="AlphaFoldDB" id="A0A8B8F5K6"/>
<keyword evidence="5" id="KW-0479">Metal-binding</keyword>
<dbReference type="OrthoDB" id="10051449at2759"/>
<evidence type="ECO:0000256" key="5">
    <source>
        <dbReference type="ARBA" id="ARBA00022723"/>
    </source>
</evidence>
<proteinExistence type="inferred from homology"/>
<keyword evidence="4" id="KW-0540">Nuclease</keyword>
<keyword evidence="7" id="KW-0539">Nucleus</keyword>
<keyword evidence="6" id="KW-0378">Hydrolase</keyword>
<organism evidence="9 10">
    <name type="scientific">Sipha flava</name>
    <name type="common">yellow sugarcane aphid</name>
    <dbReference type="NCBI Taxonomy" id="143950"/>
    <lineage>
        <taxon>Eukaryota</taxon>
        <taxon>Metazoa</taxon>
        <taxon>Ecdysozoa</taxon>
        <taxon>Arthropoda</taxon>
        <taxon>Hexapoda</taxon>
        <taxon>Insecta</taxon>
        <taxon>Pterygota</taxon>
        <taxon>Neoptera</taxon>
        <taxon>Paraneoptera</taxon>
        <taxon>Hemiptera</taxon>
        <taxon>Sternorrhyncha</taxon>
        <taxon>Aphidomorpha</taxon>
        <taxon>Aphidoidea</taxon>
        <taxon>Aphididae</taxon>
        <taxon>Sipha</taxon>
    </lineage>
</organism>
<comment type="cofactor">
    <cofactor evidence="1">
        <name>a divalent metal cation</name>
        <dbReference type="ChEBI" id="CHEBI:60240"/>
    </cofactor>
</comment>
<feature type="domain" description="DDE Tnp4" evidence="8">
    <location>
        <begin position="2"/>
        <end position="123"/>
    </location>
</feature>
<dbReference type="Pfam" id="PF13359">
    <property type="entry name" value="DDE_Tnp_4"/>
    <property type="match status" value="1"/>
</dbReference>
<dbReference type="GO" id="GO:0005634">
    <property type="term" value="C:nucleus"/>
    <property type="evidence" value="ECO:0007669"/>
    <property type="project" value="UniProtKB-SubCell"/>
</dbReference>
<evidence type="ECO:0000256" key="6">
    <source>
        <dbReference type="ARBA" id="ARBA00022801"/>
    </source>
</evidence>
<dbReference type="InterPro" id="IPR027806">
    <property type="entry name" value="HARBI1_dom"/>
</dbReference>
<dbReference type="GO" id="GO:0046872">
    <property type="term" value="F:metal ion binding"/>
    <property type="evidence" value="ECO:0007669"/>
    <property type="project" value="UniProtKB-KW"/>
</dbReference>
<keyword evidence="9" id="KW-1185">Reference proteome</keyword>
<evidence type="ECO:0000313" key="10">
    <source>
        <dbReference type="RefSeq" id="XP_025405612.1"/>
    </source>
</evidence>
<comment type="similarity">
    <text evidence="3">Belongs to the HARBI1 family.</text>
</comment>
<dbReference type="Proteomes" id="UP000694846">
    <property type="component" value="Unplaced"/>
</dbReference>
<dbReference type="PANTHER" id="PTHR22930">
    <property type="match status" value="1"/>
</dbReference>
<name>A0A8B8F5K6_9HEMI</name>
<accession>A0A8B8F5K6</accession>
<dbReference type="InterPro" id="IPR045249">
    <property type="entry name" value="HARBI1-like"/>
</dbReference>
<evidence type="ECO:0000259" key="8">
    <source>
        <dbReference type="Pfam" id="PF13359"/>
    </source>
</evidence>
<dbReference type="GeneID" id="112679893"/>
<comment type="subcellular location">
    <subcellularLocation>
        <location evidence="2">Nucleus</location>
    </subcellularLocation>
</comment>
<evidence type="ECO:0000313" key="9">
    <source>
        <dbReference type="Proteomes" id="UP000694846"/>
    </source>
</evidence>
<evidence type="ECO:0000256" key="2">
    <source>
        <dbReference type="ARBA" id="ARBA00004123"/>
    </source>
</evidence>
<gene>
    <name evidence="10" type="primary">LOC112679893</name>
</gene>
<dbReference type="GO" id="GO:0016787">
    <property type="term" value="F:hydrolase activity"/>
    <property type="evidence" value="ECO:0007669"/>
    <property type="project" value="UniProtKB-KW"/>
</dbReference>
<protein>
    <submittedName>
        <fullName evidence="10">Uncharacterized protein LOC112679893</fullName>
    </submittedName>
</protein>
<dbReference type="PANTHER" id="PTHR22930:SF269">
    <property type="entry name" value="NUCLEASE HARBI1-LIKE PROTEIN"/>
    <property type="match status" value="1"/>
</dbReference>
<reference evidence="10" key="1">
    <citation type="submission" date="2025-08" db="UniProtKB">
        <authorList>
            <consortium name="RefSeq"/>
        </authorList>
    </citation>
    <scope>IDENTIFICATION</scope>
</reference>
<evidence type="ECO:0000256" key="1">
    <source>
        <dbReference type="ARBA" id="ARBA00001968"/>
    </source>
</evidence>
<evidence type="ECO:0000256" key="7">
    <source>
        <dbReference type="ARBA" id="ARBA00023242"/>
    </source>
</evidence>
<dbReference type="RefSeq" id="XP_025405612.1">
    <property type="nucleotide sequence ID" value="XM_025549827.1"/>
</dbReference>
<dbReference type="GO" id="GO:0004518">
    <property type="term" value="F:nuclease activity"/>
    <property type="evidence" value="ECO:0007669"/>
    <property type="project" value="UniProtKB-KW"/>
</dbReference>
<sequence>MAIVDDDYCFRYIDVGACGMASDGSVFRNCSIYNKLENNLLPNGGVIVANGAFLLKPYMMKPYPGDNLTLVQKVFNYRLSRTRRIVENAFGILVSRFRIFQKPIATDVNTVDKIVLAACALHNWLRKEKRNNYITHCDIDREDTEARNIIHGTWRTETTGLENLCRQGSNHPSISAVQKRETI</sequence>
<evidence type="ECO:0000256" key="3">
    <source>
        <dbReference type="ARBA" id="ARBA00006958"/>
    </source>
</evidence>
<evidence type="ECO:0000256" key="4">
    <source>
        <dbReference type="ARBA" id="ARBA00022722"/>
    </source>
</evidence>